<keyword evidence="5 11" id="KW-0812">Transmembrane</keyword>
<comment type="similarity">
    <text evidence="11">Belongs to the ligand-gated ion channel (TC 1.A.9) family.</text>
</comment>
<comment type="subcellular location">
    <subcellularLocation>
        <location evidence="2">Cell membrane</location>
    </subcellularLocation>
    <subcellularLocation>
        <location evidence="1">Membrane</location>
        <topology evidence="1">Multi-pass membrane protein</topology>
    </subcellularLocation>
</comment>
<dbReference type="PANTHER" id="PTHR18945">
    <property type="entry name" value="NEUROTRANSMITTER GATED ION CHANNEL"/>
    <property type="match status" value="1"/>
</dbReference>
<dbReference type="InterPro" id="IPR006029">
    <property type="entry name" value="Neurotrans-gated_channel_TM"/>
</dbReference>
<evidence type="ECO:0000259" key="12">
    <source>
        <dbReference type="Pfam" id="PF02931"/>
    </source>
</evidence>
<evidence type="ECO:0000256" key="6">
    <source>
        <dbReference type="ARBA" id="ARBA00022729"/>
    </source>
</evidence>
<dbReference type="EMBL" id="JASPKY010000059">
    <property type="protein sequence ID" value="KAK9744347.1"/>
    <property type="molecule type" value="Genomic_DNA"/>
</dbReference>
<evidence type="ECO:0000256" key="10">
    <source>
        <dbReference type="ARBA" id="ARBA00023303"/>
    </source>
</evidence>
<evidence type="ECO:0000256" key="3">
    <source>
        <dbReference type="ARBA" id="ARBA00022448"/>
    </source>
</evidence>
<comment type="caution">
    <text evidence="11">Lacks conserved residue(s) required for the propagation of feature annotation.</text>
</comment>
<evidence type="ECO:0000313" key="14">
    <source>
        <dbReference type="EMBL" id="KAK9744347.1"/>
    </source>
</evidence>
<dbReference type="InterPro" id="IPR036734">
    <property type="entry name" value="Neur_chan_lig-bd_sf"/>
</dbReference>
<comment type="caution">
    <text evidence="14">The sequence shown here is derived from an EMBL/GenBank/DDBJ whole genome shotgun (WGS) entry which is preliminary data.</text>
</comment>
<evidence type="ECO:0000256" key="7">
    <source>
        <dbReference type="ARBA" id="ARBA00022989"/>
    </source>
</evidence>
<dbReference type="GO" id="GO:0004888">
    <property type="term" value="F:transmembrane signaling receptor activity"/>
    <property type="evidence" value="ECO:0007669"/>
    <property type="project" value="InterPro"/>
</dbReference>
<dbReference type="InterPro" id="IPR036719">
    <property type="entry name" value="Neuro-gated_channel_TM_sf"/>
</dbReference>
<gene>
    <name evidence="14" type="ORF">QE152_g7834</name>
</gene>
<dbReference type="Gene3D" id="1.20.58.390">
    <property type="entry name" value="Neurotransmitter-gated ion-channel transmembrane domain"/>
    <property type="match status" value="1"/>
</dbReference>
<reference evidence="14 15" key="1">
    <citation type="journal article" date="2024" name="BMC Genomics">
        <title>De novo assembly and annotation of Popillia japonica's genome with initial clues to its potential as an invasive pest.</title>
        <authorList>
            <person name="Cucini C."/>
            <person name="Boschi S."/>
            <person name="Funari R."/>
            <person name="Cardaioli E."/>
            <person name="Iannotti N."/>
            <person name="Marturano G."/>
            <person name="Paoli F."/>
            <person name="Bruttini M."/>
            <person name="Carapelli A."/>
            <person name="Frati F."/>
            <person name="Nardi F."/>
        </authorList>
    </citation>
    <scope>NUCLEOTIDE SEQUENCE [LARGE SCALE GENOMIC DNA]</scope>
    <source>
        <strain evidence="14">DMR45628</strain>
    </source>
</reference>
<evidence type="ECO:0000256" key="11">
    <source>
        <dbReference type="RuleBase" id="RU000687"/>
    </source>
</evidence>
<dbReference type="InterPro" id="IPR006028">
    <property type="entry name" value="GABAA/Glycine_rcpt"/>
</dbReference>
<dbReference type="GO" id="GO:0099095">
    <property type="term" value="F:ligand-gated monoatomic anion channel activity"/>
    <property type="evidence" value="ECO:0007669"/>
    <property type="project" value="UniProtKB-ARBA"/>
</dbReference>
<feature type="domain" description="Neurotransmitter-gated ion-channel transmembrane" evidence="13">
    <location>
        <begin position="138"/>
        <end position="242"/>
    </location>
</feature>
<dbReference type="GO" id="GO:0005886">
    <property type="term" value="C:plasma membrane"/>
    <property type="evidence" value="ECO:0007669"/>
    <property type="project" value="UniProtKB-SubCell"/>
</dbReference>
<dbReference type="Gene3D" id="2.70.170.10">
    <property type="entry name" value="Neurotransmitter-gated ion-channel ligand-binding domain"/>
    <property type="match status" value="1"/>
</dbReference>
<evidence type="ECO:0000256" key="1">
    <source>
        <dbReference type="ARBA" id="ARBA00004141"/>
    </source>
</evidence>
<dbReference type="PRINTS" id="PR00253">
    <property type="entry name" value="GABAARECEPTR"/>
</dbReference>
<evidence type="ECO:0000256" key="4">
    <source>
        <dbReference type="ARBA" id="ARBA00022475"/>
    </source>
</evidence>
<feature type="transmembrane region" description="Helical" evidence="11">
    <location>
        <begin position="132"/>
        <end position="154"/>
    </location>
</feature>
<evidence type="ECO:0000259" key="13">
    <source>
        <dbReference type="Pfam" id="PF02932"/>
    </source>
</evidence>
<evidence type="ECO:0000256" key="9">
    <source>
        <dbReference type="ARBA" id="ARBA00023136"/>
    </source>
</evidence>
<dbReference type="InterPro" id="IPR018000">
    <property type="entry name" value="Neurotransmitter_ion_chnl_CS"/>
</dbReference>
<proteinExistence type="inferred from homology"/>
<keyword evidence="6" id="KW-0732">Signal</keyword>
<dbReference type="Pfam" id="PF02932">
    <property type="entry name" value="Neur_chan_memb"/>
    <property type="match status" value="1"/>
</dbReference>
<name>A0AAW1M7P0_POPJA</name>
<feature type="transmembrane region" description="Helical" evidence="11">
    <location>
        <begin position="195"/>
        <end position="216"/>
    </location>
</feature>
<protein>
    <submittedName>
        <fullName evidence="14">Neurotransmitter-gated ion-channel transmembrane region</fullName>
    </submittedName>
</protein>
<sequence length="279" mass="32385">MIWVPDIFFSQAHKSYFHDLMEPNTFVTVNQNGTVFRSARVTLILRCPMHFGRFPFDRHVCCVNIESYQWKAQDIHLQWLEDPVTRSEEILSPLFSFDKYTTSAGLIGMKSGSTSEYSILSLDLYFSRQLKYYIVHLFIPCCLIFNVSCLACWLTPRLMTARVLIGLASLFSLAMLTLNFSDDTPKVPYLRSADIFTGMCMTFIFFTLVETIFVHLSESKQSENAIEEIEAADKDDVEQCEKVLPKRNAMKQMKKWLYENHQTLNDIDAAMINRASKRW</sequence>
<keyword evidence="8 11" id="KW-0406">Ion transport</keyword>
<dbReference type="SUPFAM" id="SSF90112">
    <property type="entry name" value="Neurotransmitter-gated ion-channel transmembrane pore"/>
    <property type="match status" value="1"/>
</dbReference>
<dbReference type="InterPro" id="IPR006201">
    <property type="entry name" value="Neur_channel"/>
</dbReference>
<dbReference type="InterPro" id="IPR038050">
    <property type="entry name" value="Neuro_actylchol_rec"/>
</dbReference>
<keyword evidence="9 11" id="KW-0472">Membrane</keyword>
<evidence type="ECO:0000256" key="2">
    <source>
        <dbReference type="ARBA" id="ARBA00004236"/>
    </source>
</evidence>
<feature type="transmembrane region" description="Helical" evidence="11">
    <location>
        <begin position="161"/>
        <end position="180"/>
    </location>
</feature>
<dbReference type="SUPFAM" id="SSF63712">
    <property type="entry name" value="Nicotinic receptor ligand binding domain-like"/>
    <property type="match status" value="1"/>
</dbReference>
<organism evidence="14 15">
    <name type="scientific">Popillia japonica</name>
    <name type="common">Japanese beetle</name>
    <dbReference type="NCBI Taxonomy" id="7064"/>
    <lineage>
        <taxon>Eukaryota</taxon>
        <taxon>Metazoa</taxon>
        <taxon>Ecdysozoa</taxon>
        <taxon>Arthropoda</taxon>
        <taxon>Hexapoda</taxon>
        <taxon>Insecta</taxon>
        <taxon>Pterygota</taxon>
        <taxon>Neoptera</taxon>
        <taxon>Endopterygota</taxon>
        <taxon>Coleoptera</taxon>
        <taxon>Polyphaga</taxon>
        <taxon>Scarabaeiformia</taxon>
        <taxon>Scarabaeidae</taxon>
        <taxon>Rutelinae</taxon>
        <taxon>Popillia</taxon>
    </lineage>
</organism>
<keyword evidence="15" id="KW-1185">Reference proteome</keyword>
<dbReference type="GO" id="GO:0005230">
    <property type="term" value="F:extracellular ligand-gated monoatomic ion channel activity"/>
    <property type="evidence" value="ECO:0007669"/>
    <property type="project" value="InterPro"/>
</dbReference>
<dbReference type="Pfam" id="PF02931">
    <property type="entry name" value="Neur_chan_LBD"/>
    <property type="match status" value="1"/>
</dbReference>
<dbReference type="AlphaFoldDB" id="A0AAW1M7P0"/>
<evidence type="ECO:0000313" key="15">
    <source>
        <dbReference type="Proteomes" id="UP001458880"/>
    </source>
</evidence>
<evidence type="ECO:0000256" key="8">
    <source>
        <dbReference type="ARBA" id="ARBA00023065"/>
    </source>
</evidence>
<dbReference type="PROSITE" id="PS00236">
    <property type="entry name" value="NEUROTR_ION_CHANNEL"/>
    <property type="match status" value="1"/>
</dbReference>
<keyword evidence="10 11" id="KW-0407">Ion channel</keyword>
<evidence type="ECO:0000256" key="5">
    <source>
        <dbReference type="ARBA" id="ARBA00022692"/>
    </source>
</evidence>
<dbReference type="PRINTS" id="PR00252">
    <property type="entry name" value="NRIONCHANNEL"/>
</dbReference>
<accession>A0AAW1M7P0</accession>
<dbReference type="Proteomes" id="UP001458880">
    <property type="component" value="Unassembled WGS sequence"/>
</dbReference>
<dbReference type="GO" id="GO:0005254">
    <property type="term" value="F:chloride channel activity"/>
    <property type="evidence" value="ECO:0007669"/>
    <property type="project" value="UniProtKB-ARBA"/>
</dbReference>
<keyword evidence="7 11" id="KW-1133">Transmembrane helix</keyword>
<feature type="domain" description="Neurotransmitter-gated ion-channel ligand-binding" evidence="12">
    <location>
        <begin position="1"/>
        <end position="128"/>
    </location>
</feature>
<keyword evidence="4" id="KW-1003">Cell membrane</keyword>
<dbReference type="InterPro" id="IPR006202">
    <property type="entry name" value="Neur_chan_lig-bd"/>
</dbReference>
<keyword evidence="3 11" id="KW-0813">Transport</keyword>